<dbReference type="GO" id="GO:0016020">
    <property type="term" value="C:membrane"/>
    <property type="evidence" value="ECO:0007669"/>
    <property type="project" value="UniProtKB-SubCell"/>
</dbReference>
<feature type="transmembrane region" description="Helical" evidence="5">
    <location>
        <begin position="424"/>
        <end position="442"/>
    </location>
</feature>
<dbReference type="EMBL" id="FOKG01000002">
    <property type="protein sequence ID" value="SFA88751.1"/>
    <property type="molecule type" value="Genomic_DNA"/>
</dbReference>
<evidence type="ECO:0000256" key="2">
    <source>
        <dbReference type="ARBA" id="ARBA00022692"/>
    </source>
</evidence>
<gene>
    <name evidence="7" type="ORF">SAMN05216266_10212</name>
</gene>
<dbReference type="PANTHER" id="PTHR42770:SF7">
    <property type="entry name" value="MEMBRANE PROTEIN"/>
    <property type="match status" value="1"/>
</dbReference>
<feature type="transmembrane region" description="Helical" evidence="5">
    <location>
        <begin position="181"/>
        <end position="202"/>
    </location>
</feature>
<protein>
    <submittedName>
        <fullName evidence="7">Ethanolamine:proton symporter, EAT family</fullName>
    </submittedName>
</protein>
<feature type="transmembrane region" description="Helical" evidence="5">
    <location>
        <begin position="362"/>
        <end position="380"/>
    </location>
</feature>
<comment type="subcellular location">
    <subcellularLocation>
        <location evidence="1">Membrane</location>
        <topology evidence="1">Multi-pass membrane protein</topology>
    </subcellularLocation>
</comment>
<dbReference type="InterPro" id="IPR004757">
    <property type="entry name" value="EtNH_permease"/>
</dbReference>
<keyword evidence="2 5" id="KW-0812">Transmembrane</keyword>
<dbReference type="GO" id="GO:0055085">
    <property type="term" value="P:transmembrane transport"/>
    <property type="evidence" value="ECO:0007669"/>
    <property type="project" value="InterPro"/>
</dbReference>
<feature type="transmembrane region" description="Helical" evidence="5">
    <location>
        <begin position="157"/>
        <end position="174"/>
    </location>
</feature>
<dbReference type="RefSeq" id="WP_091669875.1">
    <property type="nucleotide sequence ID" value="NZ_FOKG01000002.1"/>
</dbReference>
<feature type="transmembrane region" description="Helical" evidence="5">
    <location>
        <begin position="313"/>
        <end position="337"/>
    </location>
</feature>
<dbReference type="InterPro" id="IPR050367">
    <property type="entry name" value="APC_superfamily"/>
</dbReference>
<feature type="transmembrane region" description="Helical" evidence="5">
    <location>
        <begin position="266"/>
        <end position="293"/>
    </location>
</feature>
<name>A0A1I0WJE5_9PSEU</name>
<evidence type="ECO:0000259" key="6">
    <source>
        <dbReference type="Pfam" id="PF00324"/>
    </source>
</evidence>
<evidence type="ECO:0000256" key="4">
    <source>
        <dbReference type="ARBA" id="ARBA00023136"/>
    </source>
</evidence>
<keyword evidence="4 5" id="KW-0472">Membrane</keyword>
<feature type="transmembrane region" description="Helical" evidence="5">
    <location>
        <begin position="222"/>
        <end position="245"/>
    </location>
</feature>
<feature type="transmembrane region" description="Helical" evidence="5">
    <location>
        <begin position="448"/>
        <end position="467"/>
    </location>
</feature>
<evidence type="ECO:0000256" key="3">
    <source>
        <dbReference type="ARBA" id="ARBA00022989"/>
    </source>
</evidence>
<dbReference type="PIRSF" id="PIRSF006060">
    <property type="entry name" value="AA_transporter"/>
    <property type="match status" value="1"/>
</dbReference>
<dbReference type="Proteomes" id="UP000243799">
    <property type="component" value="Unassembled WGS sequence"/>
</dbReference>
<dbReference type="InterPro" id="IPR004841">
    <property type="entry name" value="AA-permease/SLC12A_dom"/>
</dbReference>
<feature type="transmembrane region" description="Helical" evidence="5">
    <location>
        <begin position="41"/>
        <end position="63"/>
    </location>
</feature>
<feature type="transmembrane region" description="Helical" evidence="5">
    <location>
        <begin position="75"/>
        <end position="96"/>
    </location>
</feature>
<evidence type="ECO:0000313" key="8">
    <source>
        <dbReference type="Proteomes" id="UP000243799"/>
    </source>
</evidence>
<dbReference type="STRING" id="490629.SAMN05216266_10212"/>
<accession>A0A1I0WJE5</accession>
<evidence type="ECO:0000256" key="5">
    <source>
        <dbReference type="SAM" id="Phobius"/>
    </source>
</evidence>
<keyword evidence="8" id="KW-1185">Reference proteome</keyword>
<keyword evidence="3 5" id="KW-1133">Transmembrane helix</keyword>
<feature type="transmembrane region" description="Helical" evidence="5">
    <location>
        <begin position="386"/>
        <end position="404"/>
    </location>
</feature>
<dbReference type="OrthoDB" id="9762947at2"/>
<dbReference type="Gene3D" id="1.20.1740.10">
    <property type="entry name" value="Amino acid/polyamine transporter I"/>
    <property type="match status" value="1"/>
</dbReference>
<organism evidence="7 8">
    <name type="scientific">Amycolatopsis marina</name>
    <dbReference type="NCBI Taxonomy" id="490629"/>
    <lineage>
        <taxon>Bacteria</taxon>
        <taxon>Bacillati</taxon>
        <taxon>Actinomycetota</taxon>
        <taxon>Actinomycetes</taxon>
        <taxon>Pseudonocardiales</taxon>
        <taxon>Pseudonocardiaceae</taxon>
        <taxon>Amycolatopsis</taxon>
    </lineage>
</organism>
<dbReference type="NCBIfam" id="TIGR00908">
    <property type="entry name" value="2A0305"/>
    <property type="match status" value="1"/>
</dbReference>
<feature type="transmembrane region" description="Helical" evidence="5">
    <location>
        <begin position="117"/>
        <end position="145"/>
    </location>
</feature>
<dbReference type="PANTHER" id="PTHR42770">
    <property type="entry name" value="AMINO ACID TRANSPORTER-RELATED"/>
    <property type="match status" value="1"/>
</dbReference>
<proteinExistence type="predicted"/>
<dbReference type="AlphaFoldDB" id="A0A1I0WJE5"/>
<evidence type="ECO:0000313" key="7">
    <source>
        <dbReference type="EMBL" id="SFA88751.1"/>
    </source>
</evidence>
<feature type="domain" description="Amino acid permease/ SLC12A" evidence="6">
    <location>
        <begin position="58"/>
        <end position="474"/>
    </location>
</feature>
<evidence type="ECO:0000256" key="1">
    <source>
        <dbReference type="ARBA" id="ARBA00004141"/>
    </source>
</evidence>
<reference evidence="8" key="1">
    <citation type="submission" date="2016-10" db="EMBL/GenBank/DDBJ databases">
        <authorList>
            <person name="Varghese N."/>
            <person name="Submissions S."/>
        </authorList>
    </citation>
    <scope>NUCLEOTIDE SEQUENCE [LARGE SCALE GENOMIC DNA]</scope>
    <source>
        <strain evidence="8">CGMCC 4.3568</strain>
    </source>
</reference>
<dbReference type="Pfam" id="PF00324">
    <property type="entry name" value="AA_permease"/>
    <property type="match status" value="1"/>
</dbReference>
<sequence length="493" mass="51946">MSDSNAADRATNRSSHKPHLSVEYSQVGADYLRQRQLKRGAAGWLLLAGLGVSYVISGDFAGWNFGLEKGGWGGLLVATVLMAVMYSCMVFGLAEMSSALPVAGAGYGFARRALGPLGGFATGTAILIEYSIAPAAISIFIGGYVETLGLFGLTNSWPVYLVCYLVFVGIHLRGAGEALRIMFAITAVAVLALIAFVVGMVPKFSVDKLFDIPATDAVGASSFLPFGITGVLAALVYGIWFFLAVEGVPLAAEEARDPKRDMPKGIIVAMAALVVFAALILVTAPGGAGSQAIATSDNPLPEAVRAAYGGDNLLAQVINYVGLAGLVASFFSIIYAYSRQLFALSRAGYLPRWLSRTGKRKTPYLALIVPGTIGFLLATATGDGALLINVAVFGATVSYVLLNLSHIVLRFREPGLERPYRTPGGIATTSVALVLAVAAVIATFLVDMLAAGVTAAIFLAFLAYFWFYSRHRLVAKAPEEEFAVIERAESELG</sequence>